<dbReference type="KEGG" id="fcy:FRACYDRAFT_246177"/>
<dbReference type="EMBL" id="KV784369">
    <property type="protein sequence ID" value="OEU11073.1"/>
    <property type="molecule type" value="Genomic_DNA"/>
</dbReference>
<protein>
    <submittedName>
        <fullName evidence="1">Uncharacterized protein</fullName>
    </submittedName>
</protein>
<evidence type="ECO:0000313" key="1">
    <source>
        <dbReference type="EMBL" id="OEU11073.1"/>
    </source>
</evidence>
<proteinExistence type="predicted"/>
<dbReference type="AlphaFoldDB" id="A0A1E7EZU5"/>
<sequence length="103" mass="10929">MAISTELLNGILEMVYIASLEGDKIAVPDAKDRTESSGGNGGCIINAKERCDTNSNNGDKNNKKLSAIITSASAFFAGLFTSKSATALIHKSIDKTIKDYDDI</sequence>
<gene>
    <name evidence="1" type="ORF">FRACYDRAFT_246177</name>
</gene>
<dbReference type="Proteomes" id="UP000095751">
    <property type="component" value="Unassembled WGS sequence"/>
</dbReference>
<keyword evidence="2" id="KW-1185">Reference proteome</keyword>
<organism evidence="1 2">
    <name type="scientific">Fragilariopsis cylindrus CCMP1102</name>
    <dbReference type="NCBI Taxonomy" id="635003"/>
    <lineage>
        <taxon>Eukaryota</taxon>
        <taxon>Sar</taxon>
        <taxon>Stramenopiles</taxon>
        <taxon>Ochrophyta</taxon>
        <taxon>Bacillariophyta</taxon>
        <taxon>Bacillariophyceae</taxon>
        <taxon>Bacillariophycidae</taxon>
        <taxon>Bacillariales</taxon>
        <taxon>Bacillariaceae</taxon>
        <taxon>Fragilariopsis</taxon>
    </lineage>
</organism>
<evidence type="ECO:0000313" key="2">
    <source>
        <dbReference type="Proteomes" id="UP000095751"/>
    </source>
</evidence>
<name>A0A1E7EZU5_9STRA</name>
<dbReference type="InParanoid" id="A0A1E7EZU5"/>
<reference evidence="1 2" key="1">
    <citation type="submission" date="2016-09" db="EMBL/GenBank/DDBJ databases">
        <title>Extensive genetic diversity and differential bi-allelic expression allows diatom success in the polar Southern Ocean.</title>
        <authorList>
            <consortium name="DOE Joint Genome Institute"/>
            <person name="Mock T."/>
            <person name="Otillar R.P."/>
            <person name="Strauss J."/>
            <person name="Dupont C."/>
            <person name="Frickenhaus S."/>
            <person name="Maumus F."/>
            <person name="Mcmullan M."/>
            <person name="Sanges R."/>
            <person name="Schmutz J."/>
            <person name="Toseland A."/>
            <person name="Valas R."/>
            <person name="Veluchamy A."/>
            <person name="Ward B.J."/>
            <person name="Allen A."/>
            <person name="Barry K."/>
            <person name="Falciatore A."/>
            <person name="Ferrante M."/>
            <person name="Fortunato A.E."/>
            <person name="Gloeckner G."/>
            <person name="Gruber A."/>
            <person name="Hipkin R."/>
            <person name="Janech M."/>
            <person name="Kroth P."/>
            <person name="Leese F."/>
            <person name="Lindquist E."/>
            <person name="Lyon B.R."/>
            <person name="Martin J."/>
            <person name="Mayer C."/>
            <person name="Parker M."/>
            <person name="Quesneville H."/>
            <person name="Raymond J."/>
            <person name="Uhlig C."/>
            <person name="Valentin K.U."/>
            <person name="Worden A.Z."/>
            <person name="Armbrust E.V."/>
            <person name="Bowler C."/>
            <person name="Green B."/>
            <person name="Moulton V."/>
            <person name="Van Oosterhout C."/>
            <person name="Grigoriev I."/>
        </authorList>
    </citation>
    <scope>NUCLEOTIDE SEQUENCE [LARGE SCALE GENOMIC DNA]</scope>
    <source>
        <strain evidence="1 2">CCMP1102</strain>
    </source>
</reference>
<accession>A0A1E7EZU5</accession>